<comment type="caution">
    <text evidence="3">The sequence shown here is derived from an EMBL/GenBank/DDBJ whole genome shotgun (WGS) entry which is preliminary data.</text>
</comment>
<dbReference type="GO" id="GO:0016787">
    <property type="term" value="F:hydrolase activity"/>
    <property type="evidence" value="ECO:0007669"/>
    <property type="project" value="UniProtKB-KW"/>
</dbReference>
<dbReference type="Proteomes" id="UP000321617">
    <property type="component" value="Unassembled WGS sequence"/>
</dbReference>
<gene>
    <name evidence="3" type="ORF">LX16_1097</name>
</gene>
<sequence>MNYLELLNLDTGNLTRSAEAAGLIGKRLGDQASELSGMADVPPAVWDGDDATAAVDTLRERVPPLEDVSQAMLYARVVLIDLAEQLQIAKDALIAAKSEAERTPPLSVDAQTGMVVIPPGLPKEQEDALRPFASRVSAQITMAVINANNADFHATQALEGMSRPGAQLPMSEPASMPGKDWTPQQITDWWNGLTEEERRHLLENEAPFVADTDGIPTVFRDLANRELLGDQIDQTRTEIAGLKEDKGDLLGGPGSQGDRRALDDQINAAEDKLAALEGLQNRINENGAAIYNDDGTYERSYLMDFNPEGDGQAVVAVGNPDTADNVVTMVPGMGSELSGVPGDLGRVERMVAAANTLDPTQETAGILWQGYDAPDGVHNAFSSSYAENGAPALGRFMSGLEAVQGGPDAARNTLLGHSYGSTVVGHAATAEGGVATDQMVFAGSPGVAADHASELGVGADNVYATSATNDIINAVPDYPWTHNASPVDQEFGAHVFDTPHDGGPISPFAAHSGYWDNETTLHSFAKIITGNGEHVPEVVHAPNNSPGLPWFLDPYN</sequence>
<dbReference type="Pfam" id="PF06259">
    <property type="entry name" value="Abhydrolase_8"/>
    <property type="match status" value="1"/>
</dbReference>
<reference evidence="3 4" key="1">
    <citation type="journal article" date="2013" name="Stand. Genomic Sci.">
        <title>Genomic Encyclopedia of Type Strains, Phase I: The one thousand microbial genomes (KMG-I) project.</title>
        <authorList>
            <person name="Kyrpides N.C."/>
            <person name="Woyke T."/>
            <person name="Eisen J.A."/>
            <person name="Garrity G."/>
            <person name="Lilburn T.G."/>
            <person name="Beck B.J."/>
            <person name="Whitman W.B."/>
            <person name="Hugenholtz P."/>
            <person name="Klenk H.P."/>
        </authorList>
    </citation>
    <scope>NUCLEOTIDE SEQUENCE [LARGE SCALE GENOMIC DNA]</scope>
    <source>
        <strain evidence="3 4">DSM 45044</strain>
    </source>
</reference>
<protein>
    <submittedName>
        <fullName evidence="3">Alpha/beta hydrolase family protein</fullName>
    </submittedName>
</protein>
<keyword evidence="1" id="KW-0175">Coiled coil</keyword>
<dbReference type="OrthoDB" id="5969911at2"/>
<feature type="coiled-coil region" evidence="1">
    <location>
        <begin position="225"/>
        <end position="286"/>
    </location>
</feature>
<name>A0A562VBY5_9ACTN</name>
<dbReference type="InterPro" id="IPR010427">
    <property type="entry name" value="DUF1023"/>
</dbReference>
<keyword evidence="4" id="KW-1185">Reference proteome</keyword>
<dbReference type="EMBL" id="VLLL01000005">
    <property type="protein sequence ID" value="TWJ15394.1"/>
    <property type="molecule type" value="Genomic_DNA"/>
</dbReference>
<evidence type="ECO:0000259" key="2">
    <source>
        <dbReference type="Pfam" id="PF06259"/>
    </source>
</evidence>
<organism evidence="3 4">
    <name type="scientific">Stackebrandtia albiflava</name>
    <dbReference type="NCBI Taxonomy" id="406432"/>
    <lineage>
        <taxon>Bacteria</taxon>
        <taxon>Bacillati</taxon>
        <taxon>Actinomycetota</taxon>
        <taxon>Actinomycetes</taxon>
        <taxon>Glycomycetales</taxon>
        <taxon>Glycomycetaceae</taxon>
        <taxon>Stackebrandtia</taxon>
    </lineage>
</organism>
<dbReference type="RefSeq" id="WP_158645489.1">
    <property type="nucleotide sequence ID" value="NZ_BAABIJ010000001.1"/>
</dbReference>
<dbReference type="AlphaFoldDB" id="A0A562VBY5"/>
<evidence type="ECO:0000313" key="3">
    <source>
        <dbReference type="EMBL" id="TWJ15394.1"/>
    </source>
</evidence>
<accession>A0A562VBY5</accession>
<evidence type="ECO:0000256" key="1">
    <source>
        <dbReference type="SAM" id="Coils"/>
    </source>
</evidence>
<evidence type="ECO:0000313" key="4">
    <source>
        <dbReference type="Proteomes" id="UP000321617"/>
    </source>
</evidence>
<proteinExistence type="predicted"/>
<feature type="domain" description="DUF1023" evidence="2">
    <location>
        <begin position="307"/>
        <end position="477"/>
    </location>
</feature>
<keyword evidence="3" id="KW-0378">Hydrolase</keyword>